<name>A0A8K0MQ58_9ROSA</name>
<evidence type="ECO:0000256" key="3">
    <source>
        <dbReference type="ARBA" id="ARBA00023445"/>
    </source>
</evidence>
<evidence type="ECO:0000313" key="5">
    <source>
        <dbReference type="EMBL" id="KAF3453545.1"/>
    </source>
</evidence>
<dbReference type="PANTHER" id="PTHR10366:SF628">
    <property type="entry name" value="NAD(P)-BINDING ROSSMANN-FOLD SUPERFAMILY PROTEIN"/>
    <property type="match status" value="1"/>
</dbReference>
<comment type="caution">
    <text evidence="5">The sequence shown here is derived from an EMBL/GenBank/DDBJ whole genome shotgun (WGS) entry which is preliminary data.</text>
</comment>
<dbReference type="PANTHER" id="PTHR10366">
    <property type="entry name" value="NAD DEPENDENT EPIMERASE/DEHYDRATASE"/>
    <property type="match status" value="1"/>
</dbReference>
<organism evidence="5 6">
    <name type="scientific">Rhamnella rubrinervis</name>
    <dbReference type="NCBI Taxonomy" id="2594499"/>
    <lineage>
        <taxon>Eukaryota</taxon>
        <taxon>Viridiplantae</taxon>
        <taxon>Streptophyta</taxon>
        <taxon>Embryophyta</taxon>
        <taxon>Tracheophyta</taxon>
        <taxon>Spermatophyta</taxon>
        <taxon>Magnoliopsida</taxon>
        <taxon>eudicotyledons</taxon>
        <taxon>Gunneridae</taxon>
        <taxon>Pentapetalae</taxon>
        <taxon>rosids</taxon>
        <taxon>fabids</taxon>
        <taxon>Rosales</taxon>
        <taxon>Rhamnaceae</taxon>
        <taxon>rhamnoid group</taxon>
        <taxon>Rhamneae</taxon>
        <taxon>Rhamnella</taxon>
    </lineage>
</organism>
<evidence type="ECO:0000256" key="2">
    <source>
        <dbReference type="ARBA" id="ARBA00023002"/>
    </source>
</evidence>
<reference evidence="5" key="1">
    <citation type="submission" date="2020-03" db="EMBL/GenBank/DDBJ databases">
        <title>A high-quality chromosome-level genome assembly of a woody plant with both climbing and erect habits, Rhamnella rubrinervis.</title>
        <authorList>
            <person name="Lu Z."/>
            <person name="Yang Y."/>
            <person name="Zhu X."/>
            <person name="Sun Y."/>
        </authorList>
    </citation>
    <scope>NUCLEOTIDE SEQUENCE</scope>
    <source>
        <strain evidence="5">BYM</strain>
        <tissue evidence="5">Leaf</tissue>
    </source>
</reference>
<dbReference type="InterPro" id="IPR001509">
    <property type="entry name" value="Epimerase_deHydtase"/>
</dbReference>
<evidence type="ECO:0000259" key="4">
    <source>
        <dbReference type="Pfam" id="PF01370"/>
    </source>
</evidence>
<dbReference type="Pfam" id="PF01370">
    <property type="entry name" value="Epimerase"/>
    <property type="match status" value="1"/>
</dbReference>
<dbReference type="InterPro" id="IPR036291">
    <property type="entry name" value="NAD(P)-bd_dom_sf"/>
</dbReference>
<feature type="domain" description="NAD-dependent epimerase/dehydratase" evidence="4">
    <location>
        <begin position="21"/>
        <end position="273"/>
    </location>
</feature>
<dbReference type="InterPro" id="IPR050425">
    <property type="entry name" value="NAD(P)_dehydrat-like"/>
</dbReference>
<keyword evidence="6" id="KW-1185">Reference proteome</keyword>
<dbReference type="SUPFAM" id="SSF51735">
    <property type="entry name" value="NAD(P)-binding Rossmann-fold domains"/>
    <property type="match status" value="1"/>
</dbReference>
<dbReference type="Proteomes" id="UP000796880">
    <property type="component" value="Unassembled WGS sequence"/>
</dbReference>
<proteinExistence type="inferred from homology"/>
<dbReference type="Gene3D" id="3.40.50.720">
    <property type="entry name" value="NAD(P)-binding Rossmann-like Domain"/>
    <property type="match status" value="1"/>
</dbReference>
<dbReference type="OrthoDB" id="2735536at2759"/>
<protein>
    <recommendedName>
        <fullName evidence="4">NAD-dependent epimerase/dehydratase domain-containing protein</fullName>
    </recommendedName>
</protein>
<gene>
    <name evidence="5" type="ORF">FNV43_RR03985</name>
</gene>
<sequence length="358" mass="39301">MEDLERSQAVMEVGGPTPTYCVTGATGYIGSWLVNTLLQRGYIVHATVRDPAKCLHLFSIWTGTDRLRLFRADLKEEGSFNEAVLGCDGVFHVAAPMEFNVAVEKNIENYVQSNIIDPAINGTLNLLKACLKSKSVRRVVFTSSVSTLTGMDSNGKWRPVVDETCQTPLGQVWNTKASGWVYVLSKLLTEEAAFRFAVENGIDLVSIITTTVAGPFLTCNVPSSIQVLLSPLTGDPELLRILSAVNARMGSIALVHIEDICSAHIFLMEHAKASGRYICCAQSCTLSKLFDHLAQEYPCSNLQSCRFMEDEHQNEVPSEISSKKLRDLGFNHKHGIEDIIHEAITYSLSYGSLPPVGS</sequence>
<dbReference type="FunFam" id="3.40.50.720:FF:000085">
    <property type="entry name" value="Dihydroflavonol reductase"/>
    <property type="match status" value="1"/>
</dbReference>
<dbReference type="CDD" id="cd08958">
    <property type="entry name" value="FR_SDR_e"/>
    <property type="match status" value="1"/>
</dbReference>
<keyword evidence="2" id="KW-0560">Oxidoreductase</keyword>
<keyword evidence="1" id="KW-0521">NADP</keyword>
<dbReference type="AlphaFoldDB" id="A0A8K0MQ58"/>
<accession>A0A8K0MQ58</accession>
<evidence type="ECO:0000313" key="6">
    <source>
        <dbReference type="Proteomes" id="UP000796880"/>
    </source>
</evidence>
<evidence type="ECO:0000256" key="1">
    <source>
        <dbReference type="ARBA" id="ARBA00022857"/>
    </source>
</evidence>
<dbReference type="GO" id="GO:0016616">
    <property type="term" value="F:oxidoreductase activity, acting on the CH-OH group of donors, NAD or NADP as acceptor"/>
    <property type="evidence" value="ECO:0007669"/>
    <property type="project" value="TreeGrafter"/>
</dbReference>
<dbReference type="EMBL" id="VOIH02000002">
    <property type="protein sequence ID" value="KAF3453545.1"/>
    <property type="molecule type" value="Genomic_DNA"/>
</dbReference>
<comment type="similarity">
    <text evidence="3">Belongs to the NAD(P)-dependent epimerase/dehydratase family. Dihydroflavonol-4-reductase subfamily.</text>
</comment>